<dbReference type="EMBL" id="LS974202">
    <property type="protein sequence ID" value="SSC12556.1"/>
    <property type="molecule type" value="Genomic_DNA"/>
</dbReference>
<dbReference type="GO" id="GO:0004803">
    <property type="term" value="F:transposase activity"/>
    <property type="evidence" value="ECO:0007669"/>
    <property type="project" value="InterPro"/>
</dbReference>
<evidence type="ECO:0000313" key="4">
    <source>
        <dbReference type="EMBL" id="SSC13718.1"/>
    </source>
</evidence>
<feature type="coiled-coil region" evidence="1">
    <location>
        <begin position="48"/>
        <end position="75"/>
    </location>
</feature>
<dbReference type="InterPro" id="IPR009057">
    <property type="entry name" value="Homeodomain-like_sf"/>
</dbReference>
<dbReference type="InterPro" id="IPR002514">
    <property type="entry name" value="Transposase_8"/>
</dbReference>
<dbReference type="Proteomes" id="UP000250796">
    <property type="component" value="Chromosome MESINF"/>
</dbReference>
<dbReference type="KEGG" id="minf:MESINF_0030"/>
<gene>
    <name evidence="2" type="ORF">MESINF_0030</name>
    <name evidence="3" type="ORF">MESINF_1112</name>
    <name evidence="4" type="ORF">MESINF_2278</name>
</gene>
<dbReference type="RefSeq" id="WP_169697945.1">
    <property type="nucleotide sequence ID" value="NZ_LS974202.1"/>
</dbReference>
<accession>A0A7Z7PN55</accession>
<dbReference type="AlphaFoldDB" id="A0A7Z7PN55"/>
<evidence type="ECO:0000313" key="3">
    <source>
        <dbReference type="EMBL" id="SSC12556.1"/>
    </source>
</evidence>
<protein>
    <recommendedName>
        <fullName evidence="6">Transposase</fullName>
    </recommendedName>
</protein>
<name>A0A7Z7PN55_9BACT</name>
<evidence type="ECO:0000256" key="1">
    <source>
        <dbReference type="SAM" id="Coils"/>
    </source>
</evidence>
<sequence>MKGKKYSIEKIIQILSEAKMTSVTAVCRKYNICTSTYYRWQDNYSGLSSNQAKEMAVLKEENESLRKLVVEKELENQALREFIKKNES</sequence>
<dbReference type="GO" id="GO:0003677">
    <property type="term" value="F:DNA binding"/>
    <property type="evidence" value="ECO:0007669"/>
    <property type="project" value="InterPro"/>
</dbReference>
<dbReference type="KEGG" id="minf:MESINF_1112"/>
<keyword evidence="5" id="KW-1185">Reference proteome</keyword>
<evidence type="ECO:0000313" key="2">
    <source>
        <dbReference type="EMBL" id="SSC11479.1"/>
    </source>
</evidence>
<organism evidence="3 5">
    <name type="scientific">Mesotoga infera</name>
    <dbReference type="NCBI Taxonomy" id="1236046"/>
    <lineage>
        <taxon>Bacteria</taxon>
        <taxon>Thermotogati</taxon>
        <taxon>Thermotogota</taxon>
        <taxon>Thermotogae</taxon>
        <taxon>Kosmotogales</taxon>
        <taxon>Kosmotogaceae</taxon>
        <taxon>Mesotoga</taxon>
    </lineage>
</organism>
<proteinExistence type="predicted"/>
<dbReference type="PANTHER" id="PTHR33609:SF1">
    <property type="entry name" value="TRANSPOSASE"/>
    <property type="match status" value="1"/>
</dbReference>
<reference evidence="3 5" key="1">
    <citation type="submission" date="2017-01" db="EMBL/GenBank/DDBJ databases">
        <authorList>
            <person name="Erauso G."/>
        </authorList>
    </citation>
    <scope>NUCLEOTIDE SEQUENCE [LARGE SCALE GENOMIC DNA]</scope>
    <source>
        <strain evidence="3">MESINF1</strain>
    </source>
</reference>
<keyword evidence="1" id="KW-0175">Coiled coil</keyword>
<dbReference type="GO" id="GO:0006313">
    <property type="term" value="P:DNA transposition"/>
    <property type="evidence" value="ECO:0007669"/>
    <property type="project" value="InterPro"/>
</dbReference>
<dbReference type="EMBL" id="LS974202">
    <property type="protein sequence ID" value="SSC11479.1"/>
    <property type="molecule type" value="Genomic_DNA"/>
</dbReference>
<dbReference type="Pfam" id="PF01527">
    <property type="entry name" value="HTH_Tnp_1"/>
    <property type="match status" value="1"/>
</dbReference>
<evidence type="ECO:0008006" key="6">
    <source>
        <dbReference type="Google" id="ProtNLM"/>
    </source>
</evidence>
<dbReference type="KEGG" id="minf:MESINF_2278"/>
<dbReference type="PANTHER" id="PTHR33609">
    <property type="entry name" value="LOW CALCIUM RESPONSE LOCUS PROTEIN S"/>
    <property type="match status" value="1"/>
</dbReference>
<evidence type="ECO:0000313" key="5">
    <source>
        <dbReference type="Proteomes" id="UP000250796"/>
    </source>
</evidence>
<dbReference type="SUPFAM" id="SSF46689">
    <property type="entry name" value="Homeodomain-like"/>
    <property type="match status" value="1"/>
</dbReference>
<dbReference type="InterPro" id="IPR052546">
    <property type="entry name" value="Transposase_8_domain"/>
</dbReference>
<dbReference type="EMBL" id="LS974202">
    <property type="protein sequence ID" value="SSC13718.1"/>
    <property type="molecule type" value="Genomic_DNA"/>
</dbReference>